<dbReference type="CDD" id="cd16380">
    <property type="entry name" value="YitT_C"/>
    <property type="match status" value="1"/>
</dbReference>
<dbReference type="Gene3D" id="3.30.70.120">
    <property type="match status" value="1"/>
</dbReference>
<dbReference type="Pfam" id="PF02588">
    <property type="entry name" value="YitT_membrane"/>
    <property type="match status" value="1"/>
</dbReference>
<feature type="transmembrane region" description="Helical" evidence="6">
    <location>
        <begin position="150"/>
        <end position="173"/>
    </location>
</feature>
<evidence type="ECO:0000256" key="3">
    <source>
        <dbReference type="ARBA" id="ARBA00022692"/>
    </source>
</evidence>
<dbReference type="Pfam" id="PF10035">
    <property type="entry name" value="DUF2179"/>
    <property type="match status" value="1"/>
</dbReference>
<dbReference type="InterPro" id="IPR015867">
    <property type="entry name" value="N-reg_PII/ATP_PRibTrfase_C"/>
</dbReference>
<dbReference type="GO" id="GO:0005886">
    <property type="term" value="C:plasma membrane"/>
    <property type="evidence" value="ECO:0007669"/>
    <property type="project" value="UniProtKB-SubCell"/>
</dbReference>
<keyword evidence="4 6" id="KW-1133">Transmembrane helix</keyword>
<comment type="subcellular location">
    <subcellularLocation>
        <location evidence="1">Cell membrane</location>
        <topology evidence="1">Multi-pass membrane protein</topology>
    </subcellularLocation>
</comment>
<organism evidence="8 9">
    <name type="scientific">Thermincola ferriacetica</name>
    <dbReference type="NCBI Taxonomy" id="281456"/>
    <lineage>
        <taxon>Bacteria</taxon>
        <taxon>Bacillati</taxon>
        <taxon>Bacillota</taxon>
        <taxon>Clostridia</taxon>
        <taxon>Eubacteriales</taxon>
        <taxon>Thermincolaceae</taxon>
        <taxon>Thermincola</taxon>
    </lineage>
</organism>
<dbReference type="InterPro" id="IPR051461">
    <property type="entry name" value="UPF0750_membrane"/>
</dbReference>
<dbReference type="InterPro" id="IPR003740">
    <property type="entry name" value="YitT"/>
</dbReference>
<keyword evidence="5 6" id="KW-0472">Membrane</keyword>
<feature type="transmembrane region" description="Helical" evidence="6">
    <location>
        <begin position="80"/>
        <end position="102"/>
    </location>
</feature>
<evidence type="ECO:0000256" key="1">
    <source>
        <dbReference type="ARBA" id="ARBA00004651"/>
    </source>
</evidence>
<feature type="domain" description="DUF2179" evidence="7">
    <location>
        <begin position="223"/>
        <end position="277"/>
    </location>
</feature>
<keyword evidence="3 6" id="KW-0812">Transmembrane</keyword>
<feature type="transmembrane region" description="Helical" evidence="6">
    <location>
        <begin position="15"/>
        <end position="35"/>
    </location>
</feature>
<evidence type="ECO:0000259" key="7">
    <source>
        <dbReference type="Pfam" id="PF10035"/>
    </source>
</evidence>
<dbReference type="EMBL" id="LGTE01000007">
    <property type="protein sequence ID" value="KNZ70020.1"/>
    <property type="molecule type" value="Genomic_DNA"/>
</dbReference>
<keyword evidence="2" id="KW-1003">Cell membrane</keyword>
<gene>
    <name evidence="8" type="ORF">Tfer_1403</name>
</gene>
<dbReference type="PATRIC" id="fig|281456.6.peg.1493"/>
<dbReference type="PANTHER" id="PTHR33545:SF3">
    <property type="entry name" value="UPF0750 MEMBRANE PROTEIN YQFU"/>
    <property type="match status" value="1"/>
</dbReference>
<feature type="transmembrane region" description="Helical" evidence="6">
    <location>
        <begin position="109"/>
        <end position="130"/>
    </location>
</feature>
<dbReference type="Proteomes" id="UP000037175">
    <property type="component" value="Unassembled WGS sequence"/>
</dbReference>
<evidence type="ECO:0000313" key="8">
    <source>
        <dbReference type="EMBL" id="KNZ70020.1"/>
    </source>
</evidence>
<dbReference type="AlphaFoldDB" id="A0A0L6W3A8"/>
<protein>
    <recommendedName>
        <fullName evidence="7">DUF2179 domain-containing protein</fullName>
    </recommendedName>
</protein>
<reference evidence="9" key="1">
    <citation type="submission" date="2015-07" db="EMBL/GenBank/DDBJ databases">
        <title>Complete Genome of Thermincola ferriacetica strain Z-0001T.</title>
        <authorList>
            <person name="Lusk B."/>
            <person name="Badalamenti J.P."/>
            <person name="Parameswaran P."/>
            <person name="Bond D.R."/>
            <person name="Torres C.I."/>
        </authorList>
    </citation>
    <scope>NUCLEOTIDE SEQUENCE [LARGE SCALE GENOMIC DNA]</scope>
    <source>
        <strain evidence="9">Z-0001</strain>
    </source>
</reference>
<dbReference type="RefSeq" id="WP_052217493.1">
    <property type="nucleotide sequence ID" value="NZ_LGTE01000007.1"/>
</dbReference>
<accession>A0A0L6W3A8</accession>
<evidence type="ECO:0000256" key="4">
    <source>
        <dbReference type="ARBA" id="ARBA00022989"/>
    </source>
</evidence>
<evidence type="ECO:0000256" key="2">
    <source>
        <dbReference type="ARBA" id="ARBA00022475"/>
    </source>
</evidence>
<proteinExistence type="predicted"/>
<name>A0A0L6W3A8_9FIRM</name>
<evidence type="ECO:0000313" key="9">
    <source>
        <dbReference type="Proteomes" id="UP000037175"/>
    </source>
</evidence>
<dbReference type="PANTHER" id="PTHR33545">
    <property type="entry name" value="UPF0750 MEMBRANE PROTEIN YITT-RELATED"/>
    <property type="match status" value="1"/>
</dbReference>
<sequence>MSAESKTVLKLVEKYSFLLLGAILASVGLEIFLVPNNIIDGGIVGISIILSHLTKLPLGAFIFVLNLPFLFLGYKQIGKTFVLSTLFSVIALALGVTVLHPIPGITKDVLLASVFGGIILGIGVGLIIRYGGSLDGTEIVAIILDKRTGFSIGEVVLFFNIFILSGAGVVFGWDKAMYSLIAYFIAFKVIDITVEGLDESKAVIIISDRPEEIAEVLMARLGRGVTMLQGKGAYTGMFKGVLYSVVTRLEIAKLKSIVAEIDPQAFVTFSDVHEVMGGRFKKRAIH</sequence>
<keyword evidence="9" id="KW-1185">Reference proteome</keyword>
<dbReference type="PIRSF" id="PIRSF006483">
    <property type="entry name" value="Membrane_protein_YitT"/>
    <property type="match status" value="1"/>
</dbReference>
<comment type="caution">
    <text evidence="8">The sequence shown here is derived from an EMBL/GenBank/DDBJ whole genome shotgun (WGS) entry which is preliminary data.</text>
</comment>
<evidence type="ECO:0000256" key="6">
    <source>
        <dbReference type="SAM" id="Phobius"/>
    </source>
</evidence>
<evidence type="ECO:0000256" key="5">
    <source>
        <dbReference type="ARBA" id="ARBA00023136"/>
    </source>
</evidence>
<dbReference type="InterPro" id="IPR019264">
    <property type="entry name" value="DUF2179"/>
</dbReference>